<accession>A0A9Q8P6A2</accession>
<evidence type="ECO:0000313" key="2">
    <source>
        <dbReference type="EMBL" id="UJO14612.1"/>
    </source>
</evidence>
<feature type="coiled-coil region" evidence="1">
    <location>
        <begin position="110"/>
        <end position="144"/>
    </location>
</feature>
<protein>
    <submittedName>
        <fullName evidence="2">Uncharacterized protein</fullName>
    </submittedName>
</protein>
<name>A0A9Q8P6A2_PASFU</name>
<dbReference type="Proteomes" id="UP000756132">
    <property type="component" value="Chromosome 2"/>
</dbReference>
<reference evidence="2" key="2">
    <citation type="journal article" date="2022" name="Microb. Genom.">
        <title>A chromosome-scale genome assembly of the tomato pathogen Cladosporium fulvum reveals a compartmentalized genome architecture and the presence of a dispensable chromosome.</title>
        <authorList>
            <person name="Zaccaron A.Z."/>
            <person name="Chen L.H."/>
            <person name="Samaras A."/>
            <person name="Stergiopoulos I."/>
        </authorList>
    </citation>
    <scope>NUCLEOTIDE SEQUENCE</scope>
    <source>
        <strain evidence="2">Race5_Kim</strain>
    </source>
</reference>
<reference evidence="2" key="1">
    <citation type="submission" date="2021-12" db="EMBL/GenBank/DDBJ databases">
        <authorList>
            <person name="Zaccaron A."/>
            <person name="Stergiopoulos I."/>
        </authorList>
    </citation>
    <scope>NUCLEOTIDE SEQUENCE</scope>
    <source>
        <strain evidence="2">Race5_Kim</strain>
    </source>
</reference>
<dbReference type="AlphaFoldDB" id="A0A9Q8P6A2"/>
<keyword evidence="1" id="KW-0175">Coiled coil</keyword>
<dbReference type="EMBL" id="CP090164">
    <property type="protein sequence ID" value="UJO14612.1"/>
    <property type="molecule type" value="Genomic_DNA"/>
</dbReference>
<dbReference type="KEGG" id="ffu:CLAFUR5_02483"/>
<organism evidence="2 3">
    <name type="scientific">Passalora fulva</name>
    <name type="common">Tomato leaf mold</name>
    <name type="synonym">Cladosporium fulvum</name>
    <dbReference type="NCBI Taxonomy" id="5499"/>
    <lineage>
        <taxon>Eukaryota</taxon>
        <taxon>Fungi</taxon>
        <taxon>Dikarya</taxon>
        <taxon>Ascomycota</taxon>
        <taxon>Pezizomycotina</taxon>
        <taxon>Dothideomycetes</taxon>
        <taxon>Dothideomycetidae</taxon>
        <taxon>Mycosphaerellales</taxon>
        <taxon>Mycosphaerellaceae</taxon>
        <taxon>Fulvia</taxon>
    </lineage>
</organism>
<sequence>MAHQQALTSISQHISNLETILTGAAALALAIQPHAAPPHTTSATPSRKKPRAPSILQTMKSNLAARKALEASQRASLSALIETSIEQTESLLEWPKPPKNGQPSVFDTAFRALFELKEEQRRRIEEYERRARVLKMKLEIAKIAVKALGREVRGLREVVEGDVDVVMEG</sequence>
<evidence type="ECO:0000313" key="3">
    <source>
        <dbReference type="Proteomes" id="UP000756132"/>
    </source>
</evidence>
<keyword evidence="3" id="KW-1185">Reference proteome</keyword>
<evidence type="ECO:0000256" key="1">
    <source>
        <dbReference type="SAM" id="Coils"/>
    </source>
</evidence>
<gene>
    <name evidence="2" type="ORF">CLAFUR5_02483</name>
</gene>
<dbReference type="GeneID" id="71982361"/>
<proteinExistence type="predicted"/>
<dbReference type="RefSeq" id="XP_047758978.1">
    <property type="nucleotide sequence ID" value="XM_047901631.1"/>
</dbReference>